<dbReference type="InterPro" id="IPR050336">
    <property type="entry name" value="Chromosome_partition/occlusion"/>
</dbReference>
<name>A0ABM4BMT7_HYDVU</name>
<dbReference type="InterPro" id="IPR003115">
    <property type="entry name" value="ParB_N"/>
</dbReference>
<dbReference type="SUPFAM" id="SSF109709">
    <property type="entry name" value="KorB DNA-binding domain-like"/>
    <property type="match status" value="1"/>
</dbReference>
<accession>A0ABM4BMT7</accession>
<dbReference type="GeneID" id="136078541"/>
<dbReference type="Pfam" id="PF02195">
    <property type="entry name" value="ParB_N"/>
    <property type="match status" value="1"/>
</dbReference>
<dbReference type="InterPro" id="IPR041468">
    <property type="entry name" value="HTH_ParB/Spo0J"/>
</dbReference>
<dbReference type="PANTHER" id="PTHR33375">
    <property type="entry name" value="CHROMOSOME-PARTITIONING PROTEIN PARB-RELATED"/>
    <property type="match status" value="1"/>
</dbReference>
<evidence type="ECO:0000259" key="2">
    <source>
        <dbReference type="Pfam" id="PF02195"/>
    </source>
</evidence>
<feature type="domain" description="ParB-like N-terminal" evidence="2">
    <location>
        <begin position="34"/>
        <end position="89"/>
    </location>
</feature>
<feature type="domain" description="ParB/Spo0J HTH" evidence="3">
    <location>
        <begin position="90"/>
        <end position="166"/>
    </location>
</feature>
<evidence type="ECO:0000313" key="5">
    <source>
        <dbReference type="RefSeq" id="XP_065650391.1"/>
    </source>
</evidence>
<dbReference type="Gene3D" id="1.10.10.2830">
    <property type="match status" value="1"/>
</dbReference>
<evidence type="ECO:0000259" key="3">
    <source>
        <dbReference type="Pfam" id="PF17762"/>
    </source>
</evidence>
<sequence>MRIENAKIRTPSNIEVKSEEKSRPSIFTDKYRGEYYNINVDKLVPFHKQARQNFDEDALQQMAETIKSHGVRQPLTIIPKEDNDGTYEIDLHPLELAQAYQQILDEEICANPNEIAKKLGLSRSSVSETMKLLILPENVRDLILKENIINRDLIREVLEESDSSRNAWFIRKCQLPC</sequence>
<dbReference type="SUPFAM" id="SSF110849">
    <property type="entry name" value="ParB/Sulfiredoxin"/>
    <property type="match status" value="1"/>
</dbReference>
<dbReference type="Gene3D" id="3.90.1530.30">
    <property type="match status" value="1"/>
</dbReference>
<dbReference type="InterPro" id="IPR036086">
    <property type="entry name" value="ParB/Sulfiredoxin_sf"/>
</dbReference>
<dbReference type="RefSeq" id="XP_065650391.1">
    <property type="nucleotide sequence ID" value="XM_065794319.1"/>
</dbReference>
<evidence type="ECO:0000256" key="1">
    <source>
        <dbReference type="ARBA" id="ARBA00022829"/>
    </source>
</evidence>
<dbReference type="Pfam" id="PF17762">
    <property type="entry name" value="HTH_ParB"/>
    <property type="match status" value="1"/>
</dbReference>
<proteinExistence type="predicted"/>
<keyword evidence="1" id="KW-0159">Chromosome partition</keyword>
<reference evidence="5" key="1">
    <citation type="submission" date="2025-08" db="UniProtKB">
        <authorList>
            <consortium name="RefSeq"/>
        </authorList>
    </citation>
    <scope>IDENTIFICATION</scope>
</reference>
<gene>
    <name evidence="5" type="primary">LOC136078541</name>
</gene>
<keyword evidence="4" id="KW-1185">Reference proteome</keyword>
<dbReference type="Proteomes" id="UP001652625">
    <property type="component" value="Chromosome 03"/>
</dbReference>
<protein>
    <submittedName>
        <fullName evidence="5">Nucleoid occlusion protein-like</fullName>
    </submittedName>
</protein>
<organism evidence="4 5">
    <name type="scientific">Hydra vulgaris</name>
    <name type="common">Hydra</name>
    <name type="synonym">Hydra attenuata</name>
    <dbReference type="NCBI Taxonomy" id="6087"/>
    <lineage>
        <taxon>Eukaryota</taxon>
        <taxon>Metazoa</taxon>
        <taxon>Cnidaria</taxon>
        <taxon>Hydrozoa</taxon>
        <taxon>Hydroidolina</taxon>
        <taxon>Anthoathecata</taxon>
        <taxon>Aplanulata</taxon>
        <taxon>Hydridae</taxon>
        <taxon>Hydra</taxon>
    </lineage>
</organism>
<evidence type="ECO:0000313" key="4">
    <source>
        <dbReference type="Proteomes" id="UP001652625"/>
    </source>
</evidence>
<dbReference type="PANTHER" id="PTHR33375:SF1">
    <property type="entry name" value="CHROMOSOME-PARTITIONING PROTEIN PARB-RELATED"/>
    <property type="match status" value="1"/>
</dbReference>